<dbReference type="GO" id="GO:0046872">
    <property type="term" value="F:metal ion binding"/>
    <property type="evidence" value="ECO:0007669"/>
    <property type="project" value="UniProtKB-KW"/>
</dbReference>
<dbReference type="NCBIfam" id="TIGR01499">
    <property type="entry name" value="folC"/>
    <property type="match status" value="1"/>
</dbReference>
<keyword evidence="10" id="KW-0479">Metal-binding</keyword>
<evidence type="ECO:0000256" key="9">
    <source>
        <dbReference type="ARBA" id="ARBA00022598"/>
    </source>
</evidence>
<keyword evidence="12 22" id="KW-0067">ATP-binding</keyword>
<comment type="pathway">
    <text evidence="4">Cofactor biosynthesis; tetrahydrofolylpolyglutamate biosynthesis.</text>
</comment>
<dbReference type="InterPro" id="IPR004101">
    <property type="entry name" value="Mur_ligase_C"/>
</dbReference>
<dbReference type="EMBL" id="AWFH01000004">
    <property type="protein sequence ID" value="KCZ64392.1"/>
    <property type="molecule type" value="Genomic_DNA"/>
</dbReference>
<dbReference type="Pfam" id="PF08245">
    <property type="entry name" value="Mur_ligase_M"/>
    <property type="match status" value="1"/>
</dbReference>
<feature type="domain" description="Mur ligase central" evidence="24">
    <location>
        <begin position="50"/>
        <end position="190"/>
    </location>
</feature>
<comment type="catalytic activity">
    <reaction evidence="21">
        <text>7,8-dihydropteroate + L-glutamate + ATP = 7,8-dihydrofolate + ADP + phosphate + H(+)</text>
        <dbReference type="Rhea" id="RHEA:23584"/>
        <dbReference type="ChEBI" id="CHEBI:15378"/>
        <dbReference type="ChEBI" id="CHEBI:17839"/>
        <dbReference type="ChEBI" id="CHEBI:29985"/>
        <dbReference type="ChEBI" id="CHEBI:30616"/>
        <dbReference type="ChEBI" id="CHEBI:43474"/>
        <dbReference type="ChEBI" id="CHEBI:57451"/>
        <dbReference type="ChEBI" id="CHEBI:456216"/>
        <dbReference type="EC" id="6.3.2.12"/>
    </reaction>
</comment>
<keyword evidence="14" id="KW-0289">Folate biosynthesis</keyword>
<proteinExistence type="inferred from homology"/>
<evidence type="ECO:0000256" key="14">
    <source>
        <dbReference type="ARBA" id="ARBA00022909"/>
    </source>
</evidence>
<dbReference type="PANTHER" id="PTHR11136">
    <property type="entry name" value="FOLYLPOLYGLUTAMATE SYNTHASE-RELATED"/>
    <property type="match status" value="1"/>
</dbReference>
<dbReference type="Proteomes" id="UP000024547">
    <property type="component" value="Unassembled WGS sequence"/>
</dbReference>
<dbReference type="AlphaFoldDB" id="A0A059EA63"/>
<organism evidence="25 26">
    <name type="scientific">Hyphomonas atlantica</name>
    <dbReference type="NCBI Taxonomy" id="1280948"/>
    <lineage>
        <taxon>Bacteria</taxon>
        <taxon>Pseudomonadati</taxon>
        <taxon>Pseudomonadota</taxon>
        <taxon>Alphaproteobacteria</taxon>
        <taxon>Hyphomonadales</taxon>
        <taxon>Hyphomonadaceae</taxon>
        <taxon>Hyphomonas</taxon>
    </lineage>
</organism>
<accession>A0A059EA63</accession>
<dbReference type="PROSITE" id="PS01012">
    <property type="entry name" value="FOLYLPOLYGLU_SYNT_2"/>
    <property type="match status" value="1"/>
</dbReference>
<evidence type="ECO:0000256" key="2">
    <source>
        <dbReference type="ARBA" id="ARBA00002714"/>
    </source>
</evidence>
<dbReference type="SUPFAM" id="SSF53244">
    <property type="entry name" value="MurD-like peptide ligases, peptide-binding domain"/>
    <property type="match status" value="1"/>
</dbReference>
<comment type="function">
    <text evidence="2">Functions in two distinct reactions of the de novo folate biosynthetic pathway. Catalyzes the addition of a glutamate residue to dihydropteroate (7,8-dihydropteroate or H2Pte) to form dihydrofolate (7,8-dihydrofolate monoglutamate or H2Pte-Glu). Also catalyzes successive additions of L-glutamate to tetrahydrofolate or 10-formyltetrahydrofolate or 5,10-methylenetetrahydrofolate, leading to folylpolyglutamate derivatives.</text>
</comment>
<dbReference type="EC" id="6.3.2.17" evidence="7"/>
<evidence type="ECO:0000313" key="26">
    <source>
        <dbReference type="Proteomes" id="UP000024547"/>
    </source>
</evidence>
<dbReference type="OrthoDB" id="9809356at2"/>
<dbReference type="InterPro" id="IPR036615">
    <property type="entry name" value="Mur_ligase_C_dom_sf"/>
</dbReference>
<evidence type="ECO:0000313" key="25">
    <source>
        <dbReference type="EMBL" id="KCZ64392.1"/>
    </source>
</evidence>
<evidence type="ECO:0000256" key="4">
    <source>
        <dbReference type="ARBA" id="ARBA00005150"/>
    </source>
</evidence>
<dbReference type="PIRSF" id="PIRSF001563">
    <property type="entry name" value="Folylpolyglu_synth"/>
    <property type="match status" value="1"/>
</dbReference>
<evidence type="ECO:0000256" key="21">
    <source>
        <dbReference type="ARBA" id="ARBA00049161"/>
    </source>
</evidence>
<dbReference type="Gene3D" id="3.40.1190.10">
    <property type="entry name" value="Mur-like, catalytic domain"/>
    <property type="match status" value="1"/>
</dbReference>
<keyword evidence="9 22" id="KW-0436">Ligase</keyword>
<dbReference type="GO" id="GO:0046654">
    <property type="term" value="P:tetrahydrofolate biosynthetic process"/>
    <property type="evidence" value="ECO:0007669"/>
    <property type="project" value="UniProtKB-UniPathway"/>
</dbReference>
<dbReference type="InterPro" id="IPR018109">
    <property type="entry name" value="Folylpolyglutamate_synth_CS"/>
</dbReference>
<reference evidence="25 26" key="1">
    <citation type="journal article" date="2014" name="Antonie Van Leeuwenhoek">
        <title>Hyphomonas beringensis sp. nov. and Hyphomonas chukchiensis sp. nov., isolated from surface seawater of the Bering Sea and Chukchi Sea.</title>
        <authorList>
            <person name="Li C."/>
            <person name="Lai Q."/>
            <person name="Li G."/>
            <person name="Dong C."/>
            <person name="Wang J."/>
            <person name="Liao Y."/>
            <person name="Shao Z."/>
        </authorList>
    </citation>
    <scope>NUCLEOTIDE SEQUENCE [LARGE SCALE GENOMIC DNA]</scope>
    <source>
        <strain evidence="25 26">22II1-22F38</strain>
    </source>
</reference>
<dbReference type="InterPro" id="IPR013221">
    <property type="entry name" value="Mur_ligase_cen"/>
</dbReference>
<evidence type="ECO:0000256" key="19">
    <source>
        <dbReference type="ARBA" id="ARBA00047808"/>
    </source>
</evidence>
<comment type="catalytic activity">
    <reaction evidence="20">
        <text>(6R)-5,10-methylenetetrahydrofolyl-(gamma-L-Glu)(n) + L-glutamate + ATP = (6R)-5,10-methylenetetrahydrofolyl-(gamma-L-Glu)(n+1) + ADP + phosphate + H(+)</text>
        <dbReference type="Rhea" id="RHEA:51912"/>
        <dbReference type="Rhea" id="RHEA-COMP:13257"/>
        <dbReference type="Rhea" id="RHEA-COMP:13258"/>
        <dbReference type="ChEBI" id="CHEBI:15378"/>
        <dbReference type="ChEBI" id="CHEBI:29985"/>
        <dbReference type="ChEBI" id="CHEBI:30616"/>
        <dbReference type="ChEBI" id="CHEBI:43474"/>
        <dbReference type="ChEBI" id="CHEBI:136572"/>
        <dbReference type="ChEBI" id="CHEBI:456216"/>
        <dbReference type="EC" id="6.3.2.17"/>
    </reaction>
</comment>
<evidence type="ECO:0000256" key="5">
    <source>
        <dbReference type="ARBA" id="ARBA00008276"/>
    </source>
</evidence>
<protein>
    <recommendedName>
        <fullName evidence="8">Dihydrofolate synthase/folylpolyglutamate synthase</fullName>
        <ecNumber evidence="6">6.3.2.12</ecNumber>
        <ecNumber evidence="7">6.3.2.17</ecNumber>
    </recommendedName>
    <alternativeName>
        <fullName evidence="17">Folylpoly-gamma-glutamate synthetase-dihydrofolate synthetase</fullName>
    </alternativeName>
    <alternativeName>
        <fullName evidence="15">Folylpolyglutamate synthetase</fullName>
    </alternativeName>
    <alternativeName>
        <fullName evidence="16">Tetrahydrofolylpolyglutamate synthase</fullName>
    </alternativeName>
</protein>
<evidence type="ECO:0000256" key="20">
    <source>
        <dbReference type="ARBA" id="ARBA00049035"/>
    </source>
</evidence>
<evidence type="ECO:0000256" key="13">
    <source>
        <dbReference type="ARBA" id="ARBA00022842"/>
    </source>
</evidence>
<dbReference type="PATRIC" id="fig|1280948.3.peg.971"/>
<evidence type="ECO:0000256" key="8">
    <source>
        <dbReference type="ARBA" id="ARBA00019357"/>
    </source>
</evidence>
<comment type="pathway">
    <text evidence="3">Cofactor biosynthesis; tetrahydrofolate biosynthesis; 7,8-dihydrofolate from 2-amino-4-hydroxy-6-hydroxymethyl-7,8-dihydropteridine diphosphate and 4-aminobenzoate: step 2/2.</text>
</comment>
<dbReference type="GO" id="GO:0005737">
    <property type="term" value="C:cytoplasm"/>
    <property type="evidence" value="ECO:0007669"/>
    <property type="project" value="TreeGrafter"/>
</dbReference>
<dbReference type="Gene3D" id="3.90.190.20">
    <property type="entry name" value="Mur ligase, C-terminal domain"/>
    <property type="match status" value="1"/>
</dbReference>
<keyword evidence="11 22" id="KW-0547">Nucleotide-binding</keyword>
<comment type="similarity">
    <text evidence="5 22">Belongs to the folylpolyglutamate synthase family.</text>
</comment>
<evidence type="ECO:0000259" key="24">
    <source>
        <dbReference type="Pfam" id="PF08245"/>
    </source>
</evidence>
<dbReference type="Pfam" id="PF02875">
    <property type="entry name" value="Mur_ligase_C"/>
    <property type="match status" value="1"/>
</dbReference>
<dbReference type="InterPro" id="IPR001645">
    <property type="entry name" value="Folylpolyglutamate_synth"/>
</dbReference>
<dbReference type="GO" id="GO:0046656">
    <property type="term" value="P:folic acid biosynthetic process"/>
    <property type="evidence" value="ECO:0007669"/>
    <property type="project" value="UniProtKB-KW"/>
</dbReference>
<dbReference type="GO" id="GO:0008841">
    <property type="term" value="F:dihydrofolate synthase activity"/>
    <property type="evidence" value="ECO:0007669"/>
    <property type="project" value="UniProtKB-EC"/>
</dbReference>
<sequence>MIGNSPALAEALGRFEGLYPETIELSLGRVLTALDLLGRPQDKLPPVIHVAGTNGKGSTCAFMRAMMEAAGLRVHVFTSPHLVRFNERIRLAGQIVDDARLIDWLERTYTAIEGHEITHFEATTATALLAFSEVPADVLILEVGLGGSYDATNVINQPALSVITPVDFDHKAFLGSDLRKIAGEKAGIIKPGCPALTAIQRKVCDDVIAKRADEVGAPLYRLKAHFIDAMPEDLGLLGEHQRANAALAAMAVQLFGNSTVIDQDAIFEGARNVIWPARMQRLKKGPVTDIVPSLEVWLDGGHNPHAARAIAKQLQGLPGKTALVTAMLASKDSIGYFMPFREVRPDVFTLPNAPGHQGADPQALAEAATNAGLKATACGSLEDAMKAAAATGVDRILICGSLYLAGDVLARNEELPT</sequence>
<evidence type="ECO:0000256" key="18">
    <source>
        <dbReference type="ARBA" id="ARBA00047493"/>
    </source>
</evidence>
<evidence type="ECO:0000256" key="11">
    <source>
        <dbReference type="ARBA" id="ARBA00022741"/>
    </source>
</evidence>
<dbReference type="UniPathway" id="UPA00077">
    <property type="reaction ID" value="UER00157"/>
</dbReference>
<evidence type="ECO:0000256" key="1">
    <source>
        <dbReference type="ARBA" id="ARBA00001946"/>
    </source>
</evidence>
<evidence type="ECO:0000256" key="22">
    <source>
        <dbReference type="PIRNR" id="PIRNR001563"/>
    </source>
</evidence>
<dbReference type="eggNOG" id="COG0285">
    <property type="taxonomic scope" value="Bacteria"/>
</dbReference>
<evidence type="ECO:0000256" key="12">
    <source>
        <dbReference type="ARBA" id="ARBA00022840"/>
    </source>
</evidence>
<dbReference type="PANTHER" id="PTHR11136:SF0">
    <property type="entry name" value="DIHYDROFOLATE SYNTHETASE-RELATED"/>
    <property type="match status" value="1"/>
</dbReference>
<keyword evidence="26" id="KW-1185">Reference proteome</keyword>
<dbReference type="RefSeq" id="WP_035549238.1">
    <property type="nucleotide sequence ID" value="NZ_AWFH01000004.1"/>
</dbReference>
<evidence type="ECO:0000256" key="7">
    <source>
        <dbReference type="ARBA" id="ARBA00013025"/>
    </source>
</evidence>
<feature type="domain" description="Mur ligase C-terminal" evidence="23">
    <location>
        <begin position="294"/>
        <end position="401"/>
    </location>
</feature>
<comment type="caution">
    <text evidence="25">The sequence shown here is derived from an EMBL/GenBank/DDBJ whole genome shotgun (WGS) entry which is preliminary data.</text>
</comment>
<dbReference type="EC" id="6.3.2.12" evidence="6"/>
<dbReference type="InterPro" id="IPR036565">
    <property type="entry name" value="Mur-like_cat_sf"/>
</dbReference>
<dbReference type="GO" id="GO:0004326">
    <property type="term" value="F:tetrahydrofolylpolyglutamate synthase activity"/>
    <property type="evidence" value="ECO:0007669"/>
    <property type="project" value="UniProtKB-EC"/>
</dbReference>
<comment type="cofactor">
    <cofactor evidence="1">
        <name>Mg(2+)</name>
        <dbReference type="ChEBI" id="CHEBI:18420"/>
    </cofactor>
</comment>
<comment type="catalytic activity">
    <reaction evidence="18">
        <text>(6S)-5,6,7,8-tetrahydrofolyl-(gamma-L-Glu)(n) + L-glutamate + ATP = (6S)-5,6,7,8-tetrahydrofolyl-(gamma-L-Glu)(n+1) + ADP + phosphate + H(+)</text>
        <dbReference type="Rhea" id="RHEA:10580"/>
        <dbReference type="Rhea" id="RHEA-COMP:14738"/>
        <dbReference type="Rhea" id="RHEA-COMP:14740"/>
        <dbReference type="ChEBI" id="CHEBI:15378"/>
        <dbReference type="ChEBI" id="CHEBI:29985"/>
        <dbReference type="ChEBI" id="CHEBI:30616"/>
        <dbReference type="ChEBI" id="CHEBI:43474"/>
        <dbReference type="ChEBI" id="CHEBI:141005"/>
        <dbReference type="ChEBI" id="CHEBI:456216"/>
        <dbReference type="EC" id="6.3.2.17"/>
    </reaction>
</comment>
<dbReference type="SUPFAM" id="SSF53623">
    <property type="entry name" value="MurD-like peptide ligases, catalytic domain"/>
    <property type="match status" value="1"/>
</dbReference>
<keyword evidence="13" id="KW-0460">Magnesium</keyword>
<evidence type="ECO:0000256" key="16">
    <source>
        <dbReference type="ARBA" id="ARBA00030592"/>
    </source>
</evidence>
<dbReference type="GO" id="GO:0005524">
    <property type="term" value="F:ATP binding"/>
    <property type="evidence" value="ECO:0007669"/>
    <property type="project" value="UniProtKB-KW"/>
</dbReference>
<dbReference type="FunFam" id="3.40.1190.10:FF:000011">
    <property type="entry name" value="Folylpolyglutamate synthase/dihydrofolate synthase"/>
    <property type="match status" value="1"/>
</dbReference>
<comment type="catalytic activity">
    <reaction evidence="19">
        <text>10-formyltetrahydrofolyl-(gamma-L-Glu)(n) + L-glutamate + ATP = 10-formyltetrahydrofolyl-(gamma-L-Glu)(n+1) + ADP + phosphate + H(+)</text>
        <dbReference type="Rhea" id="RHEA:51904"/>
        <dbReference type="Rhea" id="RHEA-COMP:13088"/>
        <dbReference type="Rhea" id="RHEA-COMP:14300"/>
        <dbReference type="ChEBI" id="CHEBI:15378"/>
        <dbReference type="ChEBI" id="CHEBI:29985"/>
        <dbReference type="ChEBI" id="CHEBI:30616"/>
        <dbReference type="ChEBI" id="CHEBI:43474"/>
        <dbReference type="ChEBI" id="CHEBI:134413"/>
        <dbReference type="ChEBI" id="CHEBI:456216"/>
        <dbReference type="EC" id="6.3.2.17"/>
    </reaction>
</comment>
<evidence type="ECO:0000256" key="17">
    <source>
        <dbReference type="ARBA" id="ARBA00032510"/>
    </source>
</evidence>
<evidence type="ECO:0000259" key="23">
    <source>
        <dbReference type="Pfam" id="PF02875"/>
    </source>
</evidence>
<dbReference type="STRING" id="1280948.HY36_13655"/>
<evidence type="ECO:0000256" key="10">
    <source>
        <dbReference type="ARBA" id="ARBA00022723"/>
    </source>
</evidence>
<gene>
    <name evidence="25" type="ORF">HY36_13655</name>
</gene>
<evidence type="ECO:0000256" key="6">
    <source>
        <dbReference type="ARBA" id="ARBA00013023"/>
    </source>
</evidence>
<evidence type="ECO:0000256" key="3">
    <source>
        <dbReference type="ARBA" id="ARBA00004799"/>
    </source>
</evidence>
<name>A0A059EA63_9PROT</name>
<evidence type="ECO:0000256" key="15">
    <source>
        <dbReference type="ARBA" id="ARBA00030048"/>
    </source>
</evidence>